<comment type="caution">
    <text evidence="5">The sequence shown here is derived from an EMBL/GenBank/DDBJ whole genome shotgun (WGS) entry which is preliminary data.</text>
</comment>
<dbReference type="InterPro" id="IPR008999">
    <property type="entry name" value="Actin-crosslinking"/>
</dbReference>
<evidence type="ECO:0000256" key="2">
    <source>
        <dbReference type="ARBA" id="ARBA00022490"/>
    </source>
</evidence>
<gene>
    <name evidence="5" type="ORF">HAZT_HAZT000335</name>
</gene>
<keyword evidence="3" id="KW-0009">Actin-binding</keyword>
<evidence type="ECO:0000256" key="3">
    <source>
        <dbReference type="ARBA" id="ARBA00023203"/>
    </source>
</evidence>
<dbReference type="SUPFAM" id="SSF50405">
    <property type="entry name" value="Actin-crosslinking proteins"/>
    <property type="match status" value="2"/>
</dbReference>
<dbReference type="Pfam" id="PF06268">
    <property type="entry name" value="Fascin"/>
    <property type="match status" value="1"/>
</dbReference>
<name>A0A6A0HDU2_HYAAZ</name>
<dbReference type="GO" id="GO:0030674">
    <property type="term" value="F:protein-macromolecule adaptor activity"/>
    <property type="evidence" value="ECO:0007669"/>
    <property type="project" value="InterPro"/>
</dbReference>
<reference evidence="5" key="3">
    <citation type="submission" date="2019-06" db="EMBL/GenBank/DDBJ databases">
        <authorList>
            <person name="Poynton C."/>
            <person name="Hasenbein S."/>
            <person name="Benoit J.B."/>
            <person name="Sepulveda M.S."/>
            <person name="Poelchau M.F."/>
            <person name="Murali S.C."/>
            <person name="Chen S."/>
            <person name="Glastad K.M."/>
            <person name="Werren J.H."/>
            <person name="Vineis J.H."/>
            <person name="Bowen J.L."/>
            <person name="Friedrich M."/>
            <person name="Jones J."/>
            <person name="Robertson H.M."/>
            <person name="Feyereisen R."/>
            <person name="Mechler-Hickson A."/>
            <person name="Mathers N."/>
            <person name="Lee C.E."/>
            <person name="Colbourne J.K."/>
            <person name="Biales A."/>
            <person name="Johnston J.S."/>
            <person name="Wellborn G.A."/>
            <person name="Rosendale A.J."/>
            <person name="Cridge A.G."/>
            <person name="Munoz-Torres M.C."/>
            <person name="Bain P.A."/>
            <person name="Manny A.R."/>
            <person name="Major K.M."/>
            <person name="Lambert F.N."/>
            <person name="Vulpe C.D."/>
            <person name="Tuck P."/>
            <person name="Blalock B.J."/>
            <person name="Lin Y.-Y."/>
            <person name="Smith M.E."/>
            <person name="Ochoa-Acuna H."/>
            <person name="Chen M.-J.M."/>
            <person name="Childers C.P."/>
            <person name="Qu J."/>
            <person name="Dugan S."/>
            <person name="Lee S.L."/>
            <person name="Chao H."/>
            <person name="Dinh H."/>
            <person name="Han Y."/>
            <person name="Doddapaneni H."/>
            <person name="Worley K.C."/>
            <person name="Muzny D.M."/>
            <person name="Gibbs R.A."/>
            <person name="Richards S."/>
        </authorList>
    </citation>
    <scope>NUCLEOTIDE SEQUENCE</scope>
    <source>
        <strain evidence="5">HAZT.00-mixed</strain>
        <tissue evidence="5">Whole organism</tissue>
    </source>
</reference>
<dbReference type="InterPro" id="IPR022768">
    <property type="entry name" value="Fascin-like_dom"/>
</dbReference>
<reference evidence="5" key="2">
    <citation type="journal article" date="2018" name="Environ. Sci. Technol.">
        <title>The Toxicogenome of Hyalella azteca: A Model for Sediment Ecotoxicology and Evolutionary Toxicology.</title>
        <authorList>
            <person name="Poynton H.C."/>
            <person name="Hasenbein S."/>
            <person name="Benoit J.B."/>
            <person name="Sepulveda M.S."/>
            <person name="Poelchau M.F."/>
            <person name="Hughes D.S.T."/>
            <person name="Murali S.C."/>
            <person name="Chen S."/>
            <person name="Glastad K.M."/>
            <person name="Goodisman M.A.D."/>
            <person name="Werren J.H."/>
            <person name="Vineis J.H."/>
            <person name="Bowen J.L."/>
            <person name="Friedrich M."/>
            <person name="Jones J."/>
            <person name="Robertson H.M."/>
            <person name="Feyereisen R."/>
            <person name="Mechler-Hickson A."/>
            <person name="Mathers N."/>
            <person name="Lee C.E."/>
            <person name="Colbourne J.K."/>
            <person name="Biales A."/>
            <person name="Johnston J.S."/>
            <person name="Wellborn G.A."/>
            <person name="Rosendale A.J."/>
            <person name="Cridge A.G."/>
            <person name="Munoz-Torres M.C."/>
            <person name="Bain P.A."/>
            <person name="Manny A.R."/>
            <person name="Major K.M."/>
            <person name="Lambert F.N."/>
            <person name="Vulpe C.D."/>
            <person name="Tuck P."/>
            <person name="Blalock B.J."/>
            <person name="Lin Y.Y."/>
            <person name="Smith M.E."/>
            <person name="Ochoa-Acuna H."/>
            <person name="Chen M.M."/>
            <person name="Childers C.P."/>
            <person name="Qu J."/>
            <person name="Dugan S."/>
            <person name="Lee S.L."/>
            <person name="Chao H."/>
            <person name="Dinh H."/>
            <person name="Han Y."/>
            <person name="Doddapaneni H."/>
            <person name="Worley K.C."/>
            <person name="Muzny D.M."/>
            <person name="Gibbs R.A."/>
            <person name="Richards S."/>
        </authorList>
    </citation>
    <scope>NUCLEOTIDE SEQUENCE</scope>
    <source>
        <strain evidence="5">HAZT.00-mixed</strain>
        <tissue evidence="5">Whole organism</tissue>
    </source>
</reference>
<dbReference type="EMBL" id="JQDR03000422">
    <property type="protein sequence ID" value="KAA0203892.1"/>
    <property type="molecule type" value="Genomic_DNA"/>
</dbReference>
<evidence type="ECO:0000313" key="5">
    <source>
        <dbReference type="EMBL" id="KAA0203892.1"/>
    </source>
</evidence>
<proteinExistence type="predicted"/>
<dbReference type="AlphaFoldDB" id="A0A6A0HDU2"/>
<evidence type="ECO:0000259" key="4">
    <source>
        <dbReference type="Pfam" id="PF06268"/>
    </source>
</evidence>
<sequence>MQDKYWTLESGGGIQANAAKPTSNALFDLQWQADGSVAFRANNGKQVLVLKCDQGFVGFRANSNKLECNKASYDTITVERSENGQVFFKSQTGGGYWTAGSDGLTADSPVPEGFHMELREGNRMAIKNTSGQYLQTEKNGGFKLGDNDPTRATLWEF</sequence>
<keyword evidence="2" id="KW-0963">Cytoplasm</keyword>
<comment type="subcellular location">
    <subcellularLocation>
        <location evidence="1">Cytoplasm</location>
    </subcellularLocation>
</comment>
<accession>A0A6A0HDU2</accession>
<dbReference type="GO" id="GO:0005737">
    <property type="term" value="C:cytoplasm"/>
    <property type="evidence" value="ECO:0007669"/>
    <property type="project" value="UniProtKB-SubCell"/>
</dbReference>
<evidence type="ECO:0000256" key="1">
    <source>
        <dbReference type="ARBA" id="ARBA00004496"/>
    </source>
</evidence>
<feature type="domain" description="Fascin-like" evidence="4">
    <location>
        <begin position="55"/>
        <end position="157"/>
    </location>
</feature>
<dbReference type="GO" id="GO:0051015">
    <property type="term" value="F:actin filament binding"/>
    <property type="evidence" value="ECO:0007669"/>
    <property type="project" value="InterPro"/>
</dbReference>
<protein>
    <recommendedName>
        <fullName evidence="4">Fascin-like domain-containing protein</fullName>
    </recommendedName>
</protein>
<dbReference type="OrthoDB" id="10259868at2759"/>
<dbReference type="Proteomes" id="UP000711488">
    <property type="component" value="Unassembled WGS sequence"/>
</dbReference>
<organism evidence="5">
    <name type="scientific">Hyalella azteca</name>
    <name type="common">Amphipod</name>
    <dbReference type="NCBI Taxonomy" id="294128"/>
    <lineage>
        <taxon>Eukaryota</taxon>
        <taxon>Metazoa</taxon>
        <taxon>Ecdysozoa</taxon>
        <taxon>Arthropoda</taxon>
        <taxon>Crustacea</taxon>
        <taxon>Multicrustacea</taxon>
        <taxon>Malacostraca</taxon>
        <taxon>Eumalacostraca</taxon>
        <taxon>Peracarida</taxon>
        <taxon>Amphipoda</taxon>
        <taxon>Senticaudata</taxon>
        <taxon>Talitrida</taxon>
        <taxon>Talitroidea</taxon>
        <taxon>Hyalellidae</taxon>
        <taxon>Hyalella</taxon>
    </lineage>
</organism>
<dbReference type="Gene3D" id="2.80.10.50">
    <property type="match status" value="2"/>
</dbReference>
<dbReference type="FunFam" id="2.80.10.50:FF:000064">
    <property type="entry name" value="Fascin"/>
    <property type="match status" value="1"/>
</dbReference>
<reference evidence="5" key="1">
    <citation type="submission" date="2014-08" db="EMBL/GenBank/DDBJ databases">
        <authorList>
            <person name="Murali S."/>
            <person name="Richards S."/>
            <person name="Bandaranaike D."/>
            <person name="Bellair M."/>
            <person name="Blankenburg K."/>
            <person name="Chao H."/>
            <person name="Dinh H."/>
            <person name="Doddapaneni H."/>
            <person name="Dugan-Rocha S."/>
            <person name="Elkadiri S."/>
            <person name="Gnanaolivu R."/>
            <person name="Hughes D."/>
            <person name="Lee S."/>
            <person name="Li M."/>
            <person name="Ming W."/>
            <person name="Munidasa M."/>
            <person name="Muniz J."/>
            <person name="Nguyen L."/>
            <person name="Osuji N."/>
            <person name="Pu L.-L."/>
            <person name="Puazo M."/>
            <person name="Skinner E."/>
            <person name="Qu C."/>
            <person name="Quiroz J."/>
            <person name="Raj R."/>
            <person name="Weissenberger G."/>
            <person name="Xin Y."/>
            <person name="Zou X."/>
            <person name="Han Y."/>
            <person name="Worley K."/>
            <person name="Muzny D."/>
            <person name="Gibbs R."/>
        </authorList>
    </citation>
    <scope>NUCLEOTIDE SEQUENCE</scope>
    <source>
        <strain evidence="5">HAZT.00-mixed</strain>
        <tissue evidence="5">Whole organism</tissue>
    </source>
</reference>